<protein>
    <submittedName>
        <fullName evidence="1">Uncharacterized protein</fullName>
    </submittedName>
</protein>
<gene>
    <name evidence="1" type="ORF">E4633_17055</name>
</gene>
<dbReference type="EMBL" id="SRSC01000004">
    <property type="protein sequence ID" value="TGU70707.1"/>
    <property type="molecule type" value="Genomic_DNA"/>
</dbReference>
<sequence length="61" mass="6706">MEQVWHRTHAAVKAKEPASVIGTMLFKTMLDAEYSADDIRGIADVMTSLAKLEAEREAGTL</sequence>
<dbReference type="RefSeq" id="WP_135871968.1">
    <property type="nucleotide sequence ID" value="NZ_SRSC01000004.1"/>
</dbReference>
<dbReference type="Proteomes" id="UP000306416">
    <property type="component" value="Unassembled WGS sequence"/>
</dbReference>
<organism evidence="1 2">
    <name type="scientific">Geomonas terrae</name>
    <dbReference type="NCBI Taxonomy" id="2562681"/>
    <lineage>
        <taxon>Bacteria</taxon>
        <taxon>Pseudomonadati</taxon>
        <taxon>Thermodesulfobacteriota</taxon>
        <taxon>Desulfuromonadia</taxon>
        <taxon>Geobacterales</taxon>
        <taxon>Geobacteraceae</taxon>
        <taxon>Geomonas</taxon>
    </lineage>
</organism>
<proteinExistence type="predicted"/>
<keyword evidence="2" id="KW-1185">Reference proteome</keyword>
<dbReference type="AlphaFoldDB" id="A0A4S1CBI8"/>
<accession>A0A4S1CBI8</accession>
<evidence type="ECO:0000313" key="2">
    <source>
        <dbReference type="Proteomes" id="UP000306416"/>
    </source>
</evidence>
<reference evidence="1 2" key="1">
    <citation type="submission" date="2019-04" db="EMBL/GenBank/DDBJ databases">
        <title>Geobacter oryzae sp. nov., ferric-reducing bacteria isolated from paddy soil.</title>
        <authorList>
            <person name="Xu Z."/>
            <person name="Masuda Y."/>
            <person name="Itoh H."/>
            <person name="Senoo K."/>
        </authorList>
    </citation>
    <scope>NUCLEOTIDE SEQUENCE [LARGE SCALE GENOMIC DNA]</scope>
    <source>
        <strain evidence="1 2">Red111</strain>
    </source>
</reference>
<evidence type="ECO:0000313" key="1">
    <source>
        <dbReference type="EMBL" id="TGU70707.1"/>
    </source>
</evidence>
<comment type="caution">
    <text evidence="1">The sequence shown here is derived from an EMBL/GenBank/DDBJ whole genome shotgun (WGS) entry which is preliminary data.</text>
</comment>
<name>A0A4S1CBI8_9BACT</name>